<accession>N1Q2Y1</accession>
<keyword evidence="3" id="KW-1185">Reference proteome</keyword>
<reference evidence="3" key="1">
    <citation type="journal article" date="2012" name="PLoS Genet.">
        <title>The genomes of the fungal plant pathogens Cladosporium fulvum and Dothistroma septosporum reveal adaptation to different hosts and lifestyles but also signatures of common ancestry.</title>
        <authorList>
            <person name="de Wit P.J.G.M."/>
            <person name="van der Burgt A."/>
            <person name="Oekmen B."/>
            <person name="Stergiopoulos I."/>
            <person name="Abd-Elsalam K.A."/>
            <person name="Aerts A.L."/>
            <person name="Bahkali A.H."/>
            <person name="Beenen H.G."/>
            <person name="Chettri P."/>
            <person name="Cox M.P."/>
            <person name="Datema E."/>
            <person name="de Vries R.P."/>
            <person name="Dhillon B."/>
            <person name="Ganley A.R."/>
            <person name="Griffiths S.A."/>
            <person name="Guo Y."/>
            <person name="Hamelin R.C."/>
            <person name="Henrissat B."/>
            <person name="Kabir M.S."/>
            <person name="Jashni M.K."/>
            <person name="Kema G."/>
            <person name="Klaubauf S."/>
            <person name="Lapidus A."/>
            <person name="Levasseur A."/>
            <person name="Lindquist E."/>
            <person name="Mehrabi R."/>
            <person name="Ohm R.A."/>
            <person name="Owen T.J."/>
            <person name="Salamov A."/>
            <person name="Schwelm A."/>
            <person name="Schijlen E."/>
            <person name="Sun H."/>
            <person name="van den Burg H.A."/>
            <person name="van Ham R.C.H.J."/>
            <person name="Zhang S."/>
            <person name="Goodwin S.B."/>
            <person name="Grigoriev I.V."/>
            <person name="Collemare J."/>
            <person name="Bradshaw R.E."/>
        </authorList>
    </citation>
    <scope>NUCLEOTIDE SEQUENCE [LARGE SCALE GENOMIC DNA]</scope>
    <source>
        <strain evidence="3">NZE10 / CBS 128990</strain>
    </source>
</reference>
<dbReference type="eggNOG" id="ENOG502R9DA">
    <property type="taxonomic scope" value="Eukaryota"/>
</dbReference>
<protein>
    <submittedName>
        <fullName evidence="2">Uncharacterized protein</fullName>
    </submittedName>
</protein>
<keyword evidence="1" id="KW-0732">Signal</keyword>
<evidence type="ECO:0000313" key="2">
    <source>
        <dbReference type="EMBL" id="EME49020.1"/>
    </source>
</evidence>
<feature type="chain" id="PRO_5012204025" evidence="1">
    <location>
        <begin position="16"/>
        <end position="192"/>
    </location>
</feature>
<organism evidence="2 3">
    <name type="scientific">Dothistroma septosporum (strain NZE10 / CBS 128990)</name>
    <name type="common">Red band needle blight fungus</name>
    <name type="synonym">Mycosphaerella pini</name>
    <dbReference type="NCBI Taxonomy" id="675120"/>
    <lineage>
        <taxon>Eukaryota</taxon>
        <taxon>Fungi</taxon>
        <taxon>Dikarya</taxon>
        <taxon>Ascomycota</taxon>
        <taxon>Pezizomycotina</taxon>
        <taxon>Dothideomycetes</taxon>
        <taxon>Dothideomycetidae</taxon>
        <taxon>Mycosphaerellales</taxon>
        <taxon>Mycosphaerellaceae</taxon>
        <taxon>Dothistroma</taxon>
    </lineage>
</organism>
<dbReference type="AlphaFoldDB" id="N1Q2Y1"/>
<dbReference type="OrthoDB" id="3633220at2759"/>
<dbReference type="OMA" id="QRCNIEG"/>
<dbReference type="HOGENOM" id="CLU_108609_0_0_1"/>
<gene>
    <name evidence="2" type="ORF">DOTSEDRAFT_119161</name>
</gene>
<name>N1Q2Y1_DOTSN</name>
<evidence type="ECO:0000313" key="3">
    <source>
        <dbReference type="Proteomes" id="UP000016933"/>
    </source>
</evidence>
<feature type="signal peptide" evidence="1">
    <location>
        <begin position="1"/>
        <end position="15"/>
    </location>
</feature>
<sequence>MRLYHLTALAVSAAAFPQQYPGIGPRRQDFTLLMSLGAGETRTNLSLTAVKNGTSEVLLLAGADPATCVGTPAYLNASLSDFEDSDGEYGALQLDVDGQAYGVGIPPIGDMHGIAYSVTADKDYSEFQFRVIDGQVFHKPSSGASEFLVCNKNINGEVKPVLSWGSTPYAEGCSSSSVLQRCNIEGSGASCH</sequence>
<dbReference type="Proteomes" id="UP000016933">
    <property type="component" value="Unassembled WGS sequence"/>
</dbReference>
<evidence type="ECO:0000256" key="1">
    <source>
        <dbReference type="SAM" id="SignalP"/>
    </source>
</evidence>
<proteinExistence type="predicted"/>
<reference evidence="2 3" key="2">
    <citation type="journal article" date="2012" name="PLoS Pathog.">
        <title>Diverse lifestyles and strategies of plant pathogenesis encoded in the genomes of eighteen Dothideomycetes fungi.</title>
        <authorList>
            <person name="Ohm R.A."/>
            <person name="Feau N."/>
            <person name="Henrissat B."/>
            <person name="Schoch C.L."/>
            <person name="Horwitz B.A."/>
            <person name="Barry K.W."/>
            <person name="Condon B.J."/>
            <person name="Copeland A.C."/>
            <person name="Dhillon B."/>
            <person name="Glaser F."/>
            <person name="Hesse C.N."/>
            <person name="Kosti I."/>
            <person name="LaButti K."/>
            <person name="Lindquist E.A."/>
            <person name="Lucas S."/>
            <person name="Salamov A.A."/>
            <person name="Bradshaw R.E."/>
            <person name="Ciuffetti L."/>
            <person name="Hamelin R.C."/>
            <person name="Kema G.H.J."/>
            <person name="Lawrence C."/>
            <person name="Scott J.A."/>
            <person name="Spatafora J.W."/>
            <person name="Turgeon B.G."/>
            <person name="de Wit P.J.G.M."/>
            <person name="Zhong S."/>
            <person name="Goodwin S.B."/>
            <person name="Grigoriev I.V."/>
        </authorList>
    </citation>
    <scope>NUCLEOTIDE SEQUENCE [LARGE SCALE GENOMIC DNA]</scope>
    <source>
        <strain evidence="3">NZE10 / CBS 128990</strain>
    </source>
</reference>
<dbReference type="EMBL" id="KB446535">
    <property type="protein sequence ID" value="EME49020.1"/>
    <property type="molecule type" value="Genomic_DNA"/>
</dbReference>